<organism evidence="1 2">
    <name type="scientific">Trichostrongylus colubriformis</name>
    <name type="common">Black scour worm</name>
    <dbReference type="NCBI Taxonomy" id="6319"/>
    <lineage>
        <taxon>Eukaryota</taxon>
        <taxon>Metazoa</taxon>
        <taxon>Ecdysozoa</taxon>
        <taxon>Nematoda</taxon>
        <taxon>Chromadorea</taxon>
        <taxon>Rhabditida</taxon>
        <taxon>Rhabditina</taxon>
        <taxon>Rhabditomorpha</taxon>
        <taxon>Strongyloidea</taxon>
        <taxon>Trichostrongylidae</taxon>
        <taxon>Trichostrongylus</taxon>
    </lineage>
</organism>
<reference evidence="1 2" key="1">
    <citation type="submission" date="2019-10" db="EMBL/GenBank/DDBJ databases">
        <title>Assembly and Annotation for the nematode Trichostrongylus colubriformis.</title>
        <authorList>
            <person name="Martin J."/>
        </authorList>
    </citation>
    <scope>NUCLEOTIDE SEQUENCE [LARGE SCALE GENOMIC DNA]</scope>
    <source>
        <strain evidence="1">G859</strain>
        <tissue evidence="1">Whole worm</tissue>
    </source>
</reference>
<dbReference type="EMBL" id="WIXE01002353">
    <property type="protein sequence ID" value="KAK5984891.1"/>
    <property type="molecule type" value="Genomic_DNA"/>
</dbReference>
<dbReference type="Proteomes" id="UP001331761">
    <property type="component" value="Unassembled WGS sequence"/>
</dbReference>
<accession>A0AAN8FR00</accession>
<name>A0AAN8FR00_TRICO</name>
<feature type="non-terminal residue" evidence="1">
    <location>
        <position position="1"/>
    </location>
</feature>
<protein>
    <submittedName>
        <fullName evidence="1">Uncharacterized protein</fullName>
    </submittedName>
</protein>
<evidence type="ECO:0000313" key="1">
    <source>
        <dbReference type="EMBL" id="KAK5984891.1"/>
    </source>
</evidence>
<sequence length="187" mass="21057">SVLEWSNIVNEIGLDYPLSEAVYRNASGDEATAPLSSLAIHILLVGLEYFTYEADEPSTIRGDVVTAMVHQQMGKFSTFPSEFVSSIDMLFEGMTEDDESGESHDEIVKASDIIQKLWFKDNEISLRKLIANMRQCLVQDPFQIDDLSVNTPSCSSRRVTSLTNSRRKVTVSGWQRFQLLTKVSIRN</sequence>
<feature type="non-terminal residue" evidence="1">
    <location>
        <position position="187"/>
    </location>
</feature>
<evidence type="ECO:0000313" key="2">
    <source>
        <dbReference type="Proteomes" id="UP001331761"/>
    </source>
</evidence>
<dbReference type="AlphaFoldDB" id="A0AAN8FR00"/>
<proteinExistence type="predicted"/>
<keyword evidence="2" id="KW-1185">Reference proteome</keyword>
<gene>
    <name evidence="1" type="ORF">GCK32_014043</name>
</gene>
<comment type="caution">
    <text evidence="1">The sequence shown here is derived from an EMBL/GenBank/DDBJ whole genome shotgun (WGS) entry which is preliminary data.</text>
</comment>